<evidence type="ECO:0008006" key="5">
    <source>
        <dbReference type="Google" id="ProtNLM"/>
    </source>
</evidence>
<keyword evidence="2" id="KW-0472">Membrane</keyword>
<organism evidence="3 4">
    <name type="scientific">Candidatus Sungbacteria bacterium RIFCSPHIGHO2_02_FULL_52_23</name>
    <dbReference type="NCBI Taxonomy" id="1802274"/>
    <lineage>
        <taxon>Bacteria</taxon>
        <taxon>Candidatus Sungiibacteriota</taxon>
    </lineage>
</organism>
<accession>A0A1G2KWY6</accession>
<reference evidence="3 4" key="1">
    <citation type="journal article" date="2016" name="Nat. Commun.">
        <title>Thousands of microbial genomes shed light on interconnected biogeochemical processes in an aquifer system.</title>
        <authorList>
            <person name="Anantharaman K."/>
            <person name="Brown C.T."/>
            <person name="Hug L.A."/>
            <person name="Sharon I."/>
            <person name="Castelle C.J."/>
            <person name="Probst A.J."/>
            <person name="Thomas B.C."/>
            <person name="Singh A."/>
            <person name="Wilkins M.J."/>
            <person name="Karaoz U."/>
            <person name="Brodie E.L."/>
            <person name="Williams K.H."/>
            <person name="Hubbard S.S."/>
            <person name="Banfield J.F."/>
        </authorList>
    </citation>
    <scope>NUCLEOTIDE SEQUENCE [LARGE SCALE GENOMIC DNA]</scope>
</reference>
<evidence type="ECO:0000313" key="4">
    <source>
        <dbReference type="Proteomes" id="UP000178510"/>
    </source>
</evidence>
<keyword evidence="2" id="KW-1133">Transmembrane helix</keyword>
<gene>
    <name evidence="3" type="ORF">A3J58_02985</name>
</gene>
<sequence length="478" mass="50714">MPEGRSDGIRKNATPHVIRLTPKVATAPVRPVEDFSVEPAAESEFLGHWQERHAAVAAEDVVPDMPEGRDEEMTFSQPEPAAKSIRHQTPRARTISSSARIAYIGAFCGIVAVAGAFGALTTVWARATIVVKPRVDEIMLRDIAAVLDTSAAKVQVPQRIIPAEKLSFASTVTREFAATGRDSSEPRARGAVKITNSFNSSPQPLVAGTRFATSGGALYRLVKPVTVPGAAISQGKLVPQSIDAEAVADLAGEEGNMAGPLALTVPGFKGTPKYEGFSASAPQGFAGGSRGASFMITKDDLARAEEETTKAVFDELKDEIGRTVPAGFSSPEALREIEITKVDAPAAGTYQEKFTVTASAAGRALVFRPEDAEELVKSFALEDVDSQELVAGSANLSYHARTIDFTKGRADVVVNGTVQARAVISQDQLVALVAGKKQGSISDALKSRPELKDYTLSLFPPWRSSVPGDTGKIRFVVE</sequence>
<evidence type="ECO:0000313" key="3">
    <source>
        <dbReference type="EMBL" id="OHA03940.1"/>
    </source>
</evidence>
<proteinExistence type="predicted"/>
<dbReference type="AlphaFoldDB" id="A0A1G2KWY6"/>
<feature type="transmembrane region" description="Helical" evidence="2">
    <location>
        <begin position="101"/>
        <end position="125"/>
    </location>
</feature>
<comment type="caution">
    <text evidence="3">The sequence shown here is derived from an EMBL/GenBank/DDBJ whole genome shotgun (WGS) entry which is preliminary data.</text>
</comment>
<dbReference type="STRING" id="1802274.A3J58_02985"/>
<evidence type="ECO:0000256" key="1">
    <source>
        <dbReference type="SAM" id="MobiDB-lite"/>
    </source>
</evidence>
<dbReference type="Proteomes" id="UP000178510">
    <property type="component" value="Unassembled WGS sequence"/>
</dbReference>
<keyword evidence="2" id="KW-0812">Transmembrane</keyword>
<protein>
    <recommendedName>
        <fullName evidence="5">Baseplate protein J-like domain-containing protein</fullName>
    </recommendedName>
</protein>
<name>A0A1G2KWY6_9BACT</name>
<feature type="region of interest" description="Disordered" evidence="1">
    <location>
        <begin position="68"/>
        <end position="88"/>
    </location>
</feature>
<evidence type="ECO:0000256" key="2">
    <source>
        <dbReference type="SAM" id="Phobius"/>
    </source>
</evidence>
<dbReference type="EMBL" id="MHQM01000016">
    <property type="protein sequence ID" value="OHA03940.1"/>
    <property type="molecule type" value="Genomic_DNA"/>
</dbReference>